<gene>
    <name evidence="1" type="ORF">BP00DRAFT_241679</name>
</gene>
<dbReference type="Proteomes" id="UP000248817">
    <property type="component" value="Unassembled WGS sequence"/>
</dbReference>
<proteinExistence type="predicted"/>
<protein>
    <submittedName>
        <fullName evidence="1">Uncharacterized protein</fullName>
    </submittedName>
</protein>
<reference evidence="1 2" key="1">
    <citation type="submission" date="2018-02" db="EMBL/GenBank/DDBJ databases">
        <title>The genomes of Aspergillus section Nigri reveals drivers in fungal speciation.</title>
        <authorList>
            <consortium name="DOE Joint Genome Institute"/>
            <person name="Vesth T.C."/>
            <person name="Nybo J."/>
            <person name="Theobald S."/>
            <person name="Brandl J."/>
            <person name="Frisvad J.C."/>
            <person name="Nielsen K.F."/>
            <person name="Lyhne E.K."/>
            <person name="Kogle M.E."/>
            <person name="Kuo A."/>
            <person name="Riley R."/>
            <person name="Clum A."/>
            <person name="Nolan M."/>
            <person name="Lipzen A."/>
            <person name="Salamov A."/>
            <person name="Henrissat B."/>
            <person name="Wiebenga A."/>
            <person name="De vries R.P."/>
            <person name="Grigoriev I.V."/>
            <person name="Mortensen U.H."/>
            <person name="Andersen M.R."/>
            <person name="Baker S.E."/>
        </authorList>
    </citation>
    <scope>NUCLEOTIDE SEQUENCE [LARGE SCALE GENOMIC DNA]</scope>
    <source>
        <strain evidence="1 2">CBS 114.80</strain>
    </source>
</reference>
<keyword evidence="2" id="KW-1185">Reference proteome</keyword>
<name>A0A2V5IL55_9EURO</name>
<accession>A0A2V5IL55</accession>
<organism evidence="1 2">
    <name type="scientific">Aspergillus indologenus CBS 114.80</name>
    <dbReference type="NCBI Taxonomy" id="1450541"/>
    <lineage>
        <taxon>Eukaryota</taxon>
        <taxon>Fungi</taxon>
        <taxon>Dikarya</taxon>
        <taxon>Ascomycota</taxon>
        <taxon>Pezizomycotina</taxon>
        <taxon>Eurotiomycetes</taxon>
        <taxon>Eurotiomycetidae</taxon>
        <taxon>Eurotiales</taxon>
        <taxon>Aspergillaceae</taxon>
        <taxon>Aspergillus</taxon>
        <taxon>Aspergillus subgen. Circumdati</taxon>
    </lineage>
</organism>
<evidence type="ECO:0000313" key="1">
    <source>
        <dbReference type="EMBL" id="PYI29230.1"/>
    </source>
</evidence>
<dbReference type="EMBL" id="KZ825534">
    <property type="protein sequence ID" value="PYI29230.1"/>
    <property type="molecule type" value="Genomic_DNA"/>
</dbReference>
<dbReference type="AlphaFoldDB" id="A0A2V5IL55"/>
<sequence length="151" mass="17112">MLQQDEQMHTSILASTDGESFRTDKSCLRHLGKPPNLQSRHRHSPCCGTFERAWLRFDKPGGYHMPASGAASSALPSFIADFCMGATSGARLIHKQTTLVQVSSHSSLSSTHSNRSPGYTCRKKLWFSDLIWWYTVPPIFQSRQRNEYIHE</sequence>
<evidence type="ECO:0000313" key="2">
    <source>
        <dbReference type="Proteomes" id="UP000248817"/>
    </source>
</evidence>